<protein>
    <submittedName>
        <fullName evidence="1">L-2-amino-thiazoline-4-carboxylic acid hydrolase</fullName>
    </submittedName>
</protein>
<sequence>MKDLEREKLQGFSWWYLKDVLPRKKIAGTRYHTPGFGLAAQLFAAFAKEAMERLGAEQGEAVVKQAVQHFGRERGRSIAKAVMAMGKPLSFKNWLIYSDISSDNFGFLPNIDNGDLVLKVRNCTFIQAARQWGLGDYGALYCKYADHAILEGYNPDIVLKLETRHETGRDYCLFRYIMKQGDKQGSDGAGA</sequence>
<dbReference type="AlphaFoldDB" id="A0A1M6JLN9"/>
<dbReference type="GO" id="GO:0016787">
    <property type="term" value="F:hydrolase activity"/>
    <property type="evidence" value="ECO:0007669"/>
    <property type="project" value="UniProtKB-KW"/>
</dbReference>
<dbReference type="RefSeq" id="WP_073474933.1">
    <property type="nucleotide sequence ID" value="NZ_FQZU01000008.1"/>
</dbReference>
<accession>A0A1M6JLN9</accession>
<organism evidence="1 2">
    <name type="scientific">Desulfatibacillum alkenivorans DSM 16219</name>
    <dbReference type="NCBI Taxonomy" id="1121393"/>
    <lineage>
        <taxon>Bacteria</taxon>
        <taxon>Pseudomonadati</taxon>
        <taxon>Thermodesulfobacteriota</taxon>
        <taxon>Desulfobacteria</taxon>
        <taxon>Desulfobacterales</taxon>
        <taxon>Desulfatibacillaceae</taxon>
        <taxon>Desulfatibacillum</taxon>
    </lineage>
</organism>
<keyword evidence="1" id="KW-0378">Hydrolase</keyword>
<keyword evidence="2" id="KW-1185">Reference proteome</keyword>
<evidence type="ECO:0000313" key="2">
    <source>
        <dbReference type="Proteomes" id="UP000183994"/>
    </source>
</evidence>
<dbReference type="Proteomes" id="UP000183994">
    <property type="component" value="Unassembled WGS sequence"/>
</dbReference>
<proteinExistence type="predicted"/>
<reference evidence="2" key="1">
    <citation type="submission" date="2016-11" db="EMBL/GenBank/DDBJ databases">
        <authorList>
            <person name="Varghese N."/>
            <person name="Submissions S."/>
        </authorList>
    </citation>
    <scope>NUCLEOTIDE SEQUENCE [LARGE SCALE GENOMIC DNA]</scope>
    <source>
        <strain evidence="2">DSM 16219</strain>
    </source>
</reference>
<dbReference type="OrthoDB" id="1858124at2"/>
<dbReference type="InterPro" id="IPR026002">
    <property type="entry name" value="ATC_hydrolase-like"/>
</dbReference>
<dbReference type="Pfam" id="PF14196">
    <property type="entry name" value="ATC_hydrolase"/>
    <property type="match status" value="1"/>
</dbReference>
<evidence type="ECO:0000313" key="1">
    <source>
        <dbReference type="EMBL" id="SHJ47534.1"/>
    </source>
</evidence>
<gene>
    <name evidence="1" type="ORF">SAMN02745216_01703</name>
</gene>
<dbReference type="EMBL" id="FQZU01000008">
    <property type="protein sequence ID" value="SHJ47534.1"/>
    <property type="molecule type" value="Genomic_DNA"/>
</dbReference>
<dbReference type="STRING" id="1121393.SAMN02745216_01703"/>
<name>A0A1M6JLN9_9BACT</name>